<evidence type="ECO:0000313" key="2">
    <source>
        <dbReference type="EMBL" id="CAH2395692.1"/>
    </source>
</evidence>
<accession>A0ABM9DGH6</accession>
<evidence type="ECO:0000256" key="1">
    <source>
        <dbReference type="SAM" id="MobiDB-lite"/>
    </source>
</evidence>
<proteinExistence type="predicted"/>
<dbReference type="Proteomes" id="UP001153050">
    <property type="component" value="Unassembled WGS sequence"/>
</dbReference>
<gene>
    <name evidence="2" type="ORF">MES5069_1160018</name>
</gene>
<feature type="region of interest" description="Disordered" evidence="1">
    <location>
        <begin position="1"/>
        <end position="21"/>
    </location>
</feature>
<organism evidence="2 3">
    <name type="scientific">Mesorhizobium escarrei</name>
    <dbReference type="NCBI Taxonomy" id="666018"/>
    <lineage>
        <taxon>Bacteria</taxon>
        <taxon>Pseudomonadati</taxon>
        <taxon>Pseudomonadota</taxon>
        <taxon>Alphaproteobacteria</taxon>
        <taxon>Hyphomicrobiales</taxon>
        <taxon>Phyllobacteriaceae</taxon>
        <taxon>Mesorhizobium</taxon>
    </lineage>
</organism>
<dbReference type="EMBL" id="CAKXZT010000020">
    <property type="protein sequence ID" value="CAH2395692.1"/>
    <property type="molecule type" value="Genomic_DNA"/>
</dbReference>
<evidence type="ECO:0000313" key="3">
    <source>
        <dbReference type="Proteomes" id="UP001153050"/>
    </source>
</evidence>
<comment type="caution">
    <text evidence="2">The sequence shown here is derived from an EMBL/GenBank/DDBJ whole genome shotgun (WGS) entry which is preliminary data.</text>
</comment>
<keyword evidence="3" id="KW-1185">Reference proteome</keyword>
<name>A0ABM9DGH6_9HYPH</name>
<dbReference type="Gene3D" id="1.10.287.130">
    <property type="match status" value="1"/>
</dbReference>
<reference evidence="2 3" key="1">
    <citation type="submission" date="2022-03" db="EMBL/GenBank/DDBJ databases">
        <authorList>
            <person name="Brunel B."/>
        </authorList>
    </citation>
    <scope>NUCLEOTIDE SEQUENCE [LARGE SCALE GENOMIC DNA]</scope>
    <source>
        <strain evidence="2">STM5069sample</strain>
    </source>
</reference>
<protein>
    <recommendedName>
        <fullName evidence="4">Secreted protein</fullName>
    </recommendedName>
</protein>
<sequence length="80" mass="8351">MATTRALVSTSSVAVPSAASPHAQRHLHGTWHCGYALHRHGGDAGASIAHEVNPPLAAIVTDVEVCLQWLSREAGPHRGA</sequence>
<evidence type="ECO:0008006" key="4">
    <source>
        <dbReference type="Google" id="ProtNLM"/>
    </source>
</evidence>